<proteinExistence type="predicted"/>
<organism evidence="3 4">
    <name type="scientific">Araneus ventricosus</name>
    <name type="common">Orbweaver spider</name>
    <name type="synonym">Epeira ventricosa</name>
    <dbReference type="NCBI Taxonomy" id="182803"/>
    <lineage>
        <taxon>Eukaryota</taxon>
        <taxon>Metazoa</taxon>
        <taxon>Ecdysozoa</taxon>
        <taxon>Arthropoda</taxon>
        <taxon>Chelicerata</taxon>
        <taxon>Arachnida</taxon>
        <taxon>Araneae</taxon>
        <taxon>Araneomorphae</taxon>
        <taxon>Entelegynae</taxon>
        <taxon>Araneoidea</taxon>
        <taxon>Araneidae</taxon>
        <taxon>Araneus</taxon>
    </lineage>
</organism>
<feature type="signal peptide" evidence="2">
    <location>
        <begin position="1"/>
        <end position="22"/>
    </location>
</feature>
<feature type="chain" id="PRO_5021253154" description="HAT C-terminal dimerisation domain-containing protein" evidence="2">
    <location>
        <begin position="23"/>
        <end position="165"/>
    </location>
</feature>
<gene>
    <name evidence="3" type="ORF">AVEN_137046_1</name>
</gene>
<evidence type="ECO:0000313" key="3">
    <source>
        <dbReference type="EMBL" id="GBM05849.1"/>
    </source>
</evidence>
<protein>
    <recommendedName>
        <fullName evidence="5">HAT C-terminal dimerisation domain-containing protein</fullName>
    </recommendedName>
</protein>
<evidence type="ECO:0008006" key="5">
    <source>
        <dbReference type="Google" id="ProtNLM"/>
    </source>
</evidence>
<keyword evidence="2" id="KW-0732">Signal</keyword>
<accession>A0A4Y2CNW5</accession>
<comment type="caution">
    <text evidence="3">The sequence shown here is derived from an EMBL/GenBank/DDBJ whole genome shotgun (WGS) entry which is preliminary data.</text>
</comment>
<dbReference type="OrthoDB" id="6751875at2759"/>
<dbReference type="AlphaFoldDB" id="A0A4Y2CNW5"/>
<sequence length="165" mass="19109">FEGNKFTKLWSVFKIVFILSHGQASVERGFSINKNIEVENLNEVSYVSQRIVYDHVKQSGGIHLINITKELRISATSVHSKYRLFLEEQRAKEIAANDTKERKLESNFLITLRKNKSLLEKEIAEMECKASELAEQARDFSLLTKSNDMRKAISEKTEQLKKFKL</sequence>
<keyword evidence="4" id="KW-1185">Reference proteome</keyword>
<evidence type="ECO:0000313" key="4">
    <source>
        <dbReference type="Proteomes" id="UP000499080"/>
    </source>
</evidence>
<evidence type="ECO:0000256" key="2">
    <source>
        <dbReference type="SAM" id="SignalP"/>
    </source>
</evidence>
<dbReference type="Proteomes" id="UP000499080">
    <property type="component" value="Unassembled WGS sequence"/>
</dbReference>
<keyword evidence="1" id="KW-0175">Coiled coil</keyword>
<feature type="non-terminal residue" evidence="3">
    <location>
        <position position="1"/>
    </location>
</feature>
<evidence type="ECO:0000256" key="1">
    <source>
        <dbReference type="SAM" id="Coils"/>
    </source>
</evidence>
<dbReference type="EMBL" id="BGPR01239870">
    <property type="protein sequence ID" value="GBM05849.1"/>
    <property type="molecule type" value="Genomic_DNA"/>
</dbReference>
<feature type="coiled-coil region" evidence="1">
    <location>
        <begin position="109"/>
        <end position="136"/>
    </location>
</feature>
<name>A0A4Y2CNW5_ARAVE</name>
<reference evidence="3 4" key="1">
    <citation type="journal article" date="2019" name="Sci. Rep.">
        <title>Orb-weaving spider Araneus ventricosus genome elucidates the spidroin gene catalogue.</title>
        <authorList>
            <person name="Kono N."/>
            <person name="Nakamura H."/>
            <person name="Ohtoshi R."/>
            <person name="Moran D.A.P."/>
            <person name="Shinohara A."/>
            <person name="Yoshida Y."/>
            <person name="Fujiwara M."/>
            <person name="Mori M."/>
            <person name="Tomita M."/>
            <person name="Arakawa K."/>
        </authorList>
    </citation>
    <scope>NUCLEOTIDE SEQUENCE [LARGE SCALE GENOMIC DNA]</scope>
</reference>